<dbReference type="Proteomes" id="UP000436801">
    <property type="component" value="Unassembled WGS sequence"/>
</dbReference>
<dbReference type="SUPFAM" id="SSF53474">
    <property type="entry name" value="alpha/beta-Hydrolases"/>
    <property type="match status" value="1"/>
</dbReference>
<dbReference type="AlphaFoldDB" id="A0A6N8LQL0"/>
<dbReference type="Gene3D" id="3.40.50.1820">
    <property type="entry name" value="alpha/beta hydrolase"/>
    <property type="match status" value="1"/>
</dbReference>
<dbReference type="PANTHER" id="PTHR36837:SF4">
    <property type="entry name" value="BLR0908 PROTEIN"/>
    <property type="match status" value="1"/>
</dbReference>
<keyword evidence="3" id="KW-0378">Hydrolase</keyword>
<dbReference type="GO" id="GO:0016787">
    <property type="term" value="F:hydrolase activity"/>
    <property type="evidence" value="ECO:0007669"/>
    <property type="project" value="UniProtKB-KW"/>
</dbReference>
<name>A0A6N8LQL0_9SPHN</name>
<feature type="compositionally biased region" description="Basic residues" evidence="1">
    <location>
        <begin position="59"/>
        <end position="69"/>
    </location>
</feature>
<evidence type="ECO:0000259" key="2">
    <source>
        <dbReference type="Pfam" id="PF00561"/>
    </source>
</evidence>
<dbReference type="OrthoDB" id="9767934at2"/>
<dbReference type="InterPro" id="IPR029058">
    <property type="entry name" value="AB_hydrolase_fold"/>
</dbReference>
<accession>A0A6N8LQL0</accession>
<evidence type="ECO:0000256" key="1">
    <source>
        <dbReference type="SAM" id="MobiDB-lite"/>
    </source>
</evidence>
<dbReference type="Pfam" id="PF00561">
    <property type="entry name" value="Abhydrolase_1"/>
    <property type="match status" value="1"/>
</dbReference>
<proteinExistence type="predicted"/>
<feature type="domain" description="AB hydrolase-1" evidence="2">
    <location>
        <begin position="92"/>
        <end position="203"/>
    </location>
</feature>
<gene>
    <name evidence="3" type="ORF">GQR91_02650</name>
</gene>
<evidence type="ECO:0000313" key="4">
    <source>
        <dbReference type="Proteomes" id="UP000436801"/>
    </source>
</evidence>
<evidence type="ECO:0000313" key="3">
    <source>
        <dbReference type="EMBL" id="MWC42559.1"/>
    </source>
</evidence>
<dbReference type="EMBL" id="WSUT01000005">
    <property type="protein sequence ID" value="MWC42559.1"/>
    <property type="molecule type" value="Genomic_DNA"/>
</dbReference>
<dbReference type="InterPro" id="IPR051321">
    <property type="entry name" value="PHA/PHB_synthase"/>
</dbReference>
<feature type="region of interest" description="Disordered" evidence="1">
    <location>
        <begin position="51"/>
        <end position="73"/>
    </location>
</feature>
<dbReference type="PANTHER" id="PTHR36837">
    <property type="entry name" value="POLY(3-HYDROXYALKANOATE) POLYMERASE SUBUNIT PHAC"/>
    <property type="match status" value="1"/>
</dbReference>
<protein>
    <submittedName>
        <fullName evidence="3">Alpha/beta fold hydrolase</fullName>
    </submittedName>
</protein>
<dbReference type="InterPro" id="IPR000073">
    <property type="entry name" value="AB_hydrolase_1"/>
</dbReference>
<comment type="caution">
    <text evidence="3">The sequence shown here is derived from an EMBL/GenBank/DDBJ whole genome shotgun (WGS) entry which is preliminary data.</text>
</comment>
<reference evidence="3 4" key="1">
    <citation type="submission" date="2019-12" db="EMBL/GenBank/DDBJ databases">
        <authorList>
            <person name="Zheng J."/>
        </authorList>
    </citation>
    <scope>NUCLEOTIDE SEQUENCE [LARGE SCALE GENOMIC DNA]</scope>
    <source>
        <strain evidence="3 4">DSM 27347</strain>
    </source>
</reference>
<sequence length="354" mass="38094">MPNPNAIDFAPQHGPRPLPLFLALLRSETAAEPQRQARALAGLRAFQDAPRLRPQRPLPARRRQGRARLRGAGPEDGRQVLFVPSLINPPAILDLSRETSLVRWLAARGHRCWLLDWGTPGRGDRAMDMTAHVERILIPLIARLPAPPILVGYCLGGTLALAAAARTKVAGLATIAAPWHFSGYGGAAGAMRTQWVATQAVADALGLVPMEALQAGFWQIDPARTVDKYAAFADLDPRSAAAQAFIRLEDWANAGPPLPYAFGQELFEAMVGEDRPGRGLWRVGGANITLGQIDCPTVEFVSSTDRIVPAATAAGLSDRRISAAGHVGMVVGRRAMGDLWSPLADWIEALPRHT</sequence>
<organism evidence="3 4">
    <name type="scientific">Sphingomonas carotinifaciens</name>
    <dbReference type="NCBI Taxonomy" id="1166323"/>
    <lineage>
        <taxon>Bacteria</taxon>
        <taxon>Pseudomonadati</taxon>
        <taxon>Pseudomonadota</taxon>
        <taxon>Alphaproteobacteria</taxon>
        <taxon>Sphingomonadales</taxon>
        <taxon>Sphingomonadaceae</taxon>
        <taxon>Sphingomonas</taxon>
    </lineage>
</organism>